<dbReference type="EMBL" id="VJMH01000628">
    <property type="protein sequence ID" value="KAF0715134.1"/>
    <property type="molecule type" value="Genomic_DNA"/>
</dbReference>
<gene>
    <name evidence="5" type="primary">Aste57867_3550</name>
    <name evidence="4" type="ORF">As57867_003539</name>
    <name evidence="5" type="ORF">ASTE57867_3550</name>
</gene>
<feature type="signal peptide" evidence="2">
    <location>
        <begin position="1"/>
        <end position="18"/>
    </location>
</feature>
<dbReference type="InterPro" id="IPR001466">
    <property type="entry name" value="Beta-lactam-related"/>
</dbReference>
<dbReference type="OrthoDB" id="58460at2759"/>
<feature type="domain" description="Beta-lactamase-related" evidence="3">
    <location>
        <begin position="55"/>
        <end position="397"/>
    </location>
</feature>
<reference evidence="4" key="2">
    <citation type="submission" date="2019-06" db="EMBL/GenBank/DDBJ databases">
        <title>Genomics analysis of Aphanomyces spp. identifies a new class of oomycete effector associated with host adaptation.</title>
        <authorList>
            <person name="Gaulin E."/>
        </authorList>
    </citation>
    <scope>NUCLEOTIDE SEQUENCE</scope>
    <source>
        <strain evidence="4">CBS 578.67</strain>
    </source>
</reference>
<dbReference type="Pfam" id="PF00144">
    <property type="entry name" value="Beta-lactamase"/>
    <property type="match status" value="1"/>
</dbReference>
<dbReference type="PANTHER" id="PTHR46825:SF9">
    <property type="entry name" value="BETA-LACTAMASE-RELATED DOMAIN-CONTAINING PROTEIN"/>
    <property type="match status" value="1"/>
</dbReference>
<dbReference type="SUPFAM" id="SSF56601">
    <property type="entry name" value="beta-lactamase/transpeptidase-like"/>
    <property type="match status" value="1"/>
</dbReference>
<evidence type="ECO:0000313" key="6">
    <source>
        <dbReference type="Proteomes" id="UP000332933"/>
    </source>
</evidence>
<dbReference type="EMBL" id="CAADRA010000628">
    <property type="protein sequence ID" value="VFT80713.1"/>
    <property type="molecule type" value="Genomic_DNA"/>
</dbReference>
<dbReference type="Proteomes" id="UP000332933">
    <property type="component" value="Unassembled WGS sequence"/>
</dbReference>
<dbReference type="Gene3D" id="3.40.710.10">
    <property type="entry name" value="DD-peptidase/beta-lactamase superfamily"/>
    <property type="match status" value="1"/>
</dbReference>
<keyword evidence="2" id="KW-0732">Signal</keyword>
<dbReference type="AlphaFoldDB" id="A0A485KFE7"/>
<evidence type="ECO:0000313" key="4">
    <source>
        <dbReference type="EMBL" id="KAF0715134.1"/>
    </source>
</evidence>
<evidence type="ECO:0000313" key="5">
    <source>
        <dbReference type="EMBL" id="VFT80713.1"/>
    </source>
</evidence>
<feature type="chain" id="PRO_5033827234" evidence="2">
    <location>
        <begin position="19"/>
        <end position="562"/>
    </location>
</feature>
<reference evidence="5 6" key="1">
    <citation type="submission" date="2019-03" db="EMBL/GenBank/DDBJ databases">
        <authorList>
            <person name="Gaulin E."/>
            <person name="Dumas B."/>
        </authorList>
    </citation>
    <scope>NUCLEOTIDE SEQUENCE [LARGE SCALE GENOMIC DNA]</scope>
    <source>
        <strain evidence="5">CBS 568.67</strain>
    </source>
</reference>
<organism evidence="5 6">
    <name type="scientific">Aphanomyces stellatus</name>
    <dbReference type="NCBI Taxonomy" id="120398"/>
    <lineage>
        <taxon>Eukaryota</taxon>
        <taxon>Sar</taxon>
        <taxon>Stramenopiles</taxon>
        <taxon>Oomycota</taxon>
        <taxon>Saprolegniomycetes</taxon>
        <taxon>Saprolegniales</taxon>
        <taxon>Verrucalvaceae</taxon>
        <taxon>Aphanomyces</taxon>
    </lineage>
</organism>
<proteinExistence type="predicted"/>
<evidence type="ECO:0000256" key="1">
    <source>
        <dbReference type="SAM" id="MobiDB-lite"/>
    </source>
</evidence>
<dbReference type="PANTHER" id="PTHR46825">
    <property type="entry name" value="D-ALANYL-D-ALANINE-CARBOXYPEPTIDASE/ENDOPEPTIDASE AMPH"/>
    <property type="match status" value="1"/>
</dbReference>
<feature type="region of interest" description="Disordered" evidence="1">
    <location>
        <begin position="23"/>
        <end position="44"/>
    </location>
</feature>
<sequence length="562" mass="60678">MRALTVVGFLFAVVALWAVTQSPSSSFDSQPHDASLGQGDKGGRSVDEKRALAIAFVQQQMHEFSIPGLTLSVVYKNETVIAQGFGTKQVGKTDTPVTASTLFQIGSYTKTFTALGIAKLVDDGRVQWNDPVKQHLPWFQLADKYAEKYTTLGDLLAMNSVLGAFEGDEIWPFGVYASEKAAIQHLANYTTTRPLRAGFAYSNLNFEVLGQVIEHMTNQTWFNFIKSTYLDPLGMHETFGAPGDATGDLSSGHVACNHHEIGPFDLTKPTLATISPTFPYLAAGSILSSANDLSKLSHFLLHKGHGILRSPSVVETMTTGHVVHSDLVVVPLTAADMSGFTFHADGNVLAAGYGFDFAGDVMYGYDFFAKNGDTAAFVQRNGFVPSEGLGVVLAMNVRNVAIPGSATSFILDRMRSYVMGVFLDISQSQLEATYHQAIAHANAFQPDDTITCDAHFFGGQPWEVPGVTIPAYTKVKLVGTYISTKQPGYYGKATVTMQGDALMLQYGVVKKPLIATKDDTTFIWAVEVGAATMEVTVAGLNTTTPSLTFFDGNPFTRTNVTV</sequence>
<dbReference type="InterPro" id="IPR012338">
    <property type="entry name" value="Beta-lactam/transpept-like"/>
</dbReference>
<name>A0A485KFE7_9STRA</name>
<evidence type="ECO:0000259" key="3">
    <source>
        <dbReference type="Pfam" id="PF00144"/>
    </source>
</evidence>
<dbReference type="InterPro" id="IPR050491">
    <property type="entry name" value="AmpC-like"/>
</dbReference>
<evidence type="ECO:0000256" key="2">
    <source>
        <dbReference type="SAM" id="SignalP"/>
    </source>
</evidence>
<protein>
    <submittedName>
        <fullName evidence="5">Aste57867_3550 protein</fullName>
    </submittedName>
</protein>
<keyword evidence="6" id="KW-1185">Reference proteome</keyword>
<accession>A0A485KFE7</accession>